<dbReference type="Proteomes" id="UP000180057">
    <property type="component" value="Unassembled WGS sequence"/>
</dbReference>
<keyword evidence="4" id="KW-1133">Transmembrane helix</keyword>
<dbReference type="Pfam" id="PF13407">
    <property type="entry name" value="Peripla_BP_4"/>
    <property type="match status" value="1"/>
</dbReference>
<dbReference type="SUPFAM" id="SSF53822">
    <property type="entry name" value="Periplasmic binding protein-like I"/>
    <property type="match status" value="1"/>
</dbReference>
<evidence type="ECO:0000313" key="6">
    <source>
        <dbReference type="EMBL" id="OIJ22266.1"/>
    </source>
</evidence>
<comment type="similarity">
    <text evidence="2">Belongs to the bacterial solute-binding protein 2 family.</text>
</comment>
<keyword evidence="3" id="KW-0732">Signal</keyword>
<dbReference type="PANTHER" id="PTHR46847:SF1">
    <property type="entry name" value="D-ALLOSE-BINDING PERIPLASMIC PROTEIN-RELATED"/>
    <property type="match status" value="1"/>
</dbReference>
<dbReference type="AlphaFoldDB" id="A0A1S2MCE9"/>
<dbReference type="EMBL" id="MLQS01000001">
    <property type="protein sequence ID" value="OIJ22266.1"/>
    <property type="molecule type" value="Genomic_DNA"/>
</dbReference>
<organism evidence="6 7">
    <name type="scientific">Anaerobacillus alkalidiazotrophicus</name>
    <dbReference type="NCBI Taxonomy" id="472963"/>
    <lineage>
        <taxon>Bacteria</taxon>
        <taxon>Bacillati</taxon>
        <taxon>Bacillota</taxon>
        <taxon>Bacilli</taxon>
        <taxon>Bacillales</taxon>
        <taxon>Bacillaceae</taxon>
        <taxon>Anaerobacillus</taxon>
    </lineage>
</organism>
<name>A0A1S2MCE9_9BACI</name>
<keyword evidence="4" id="KW-0812">Transmembrane</keyword>
<feature type="domain" description="Periplasmic binding protein" evidence="5">
    <location>
        <begin position="34"/>
        <end position="285"/>
    </location>
</feature>
<dbReference type="GO" id="GO:0030246">
    <property type="term" value="F:carbohydrate binding"/>
    <property type="evidence" value="ECO:0007669"/>
    <property type="project" value="UniProtKB-ARBA"/>
</dbReference>
<dbReference type="STRING" id="472963.BKP45_06385"/>
<dbReference type="RefSeq" id="WP_071388823.1">
    <property type="nucleotide sequence ID" value="NZ_MLQS01000001.1"/>
</dbReference>
<dbReference type="GO" id="GO:0030313">
    <property type="term" value="C:cell envelope"/>
    <property type="evidence" value="ECO:0007669"/>
    <property type="project" value="UniProtKB-SubCell"/>
</dbReference>
<evidence type="ECO:0000259" key="5">
    <source>
        <dbReference type="Pfam" id="PF13407"/>
    </source>
</evidence>
<proteinExistence type="inferred from homology"/>
<protein>
    <recommendedName>
        <fullName evidence="5">Periplasmic binding protein domain-containing protein</fullName>
    </recommendedName>
</protein>
<dbReference type="PANTHER" id="PTHR46847">
    <property type="entry name" value="D-ALLOSE-BINDING PERIPLASMIC PROTEIN-RELATED"/>
    <property type="match status" value="1"/>
</dbReference>
<dbReference type="Gene3D" id="3.40.50.2300">
    <property type="match status" value="2"/>
</dbReference>
<evidence type="ECO:0000256" key="4">
    <source>
        <dbReference type="SAM" id="Phobius"/>
    </source>
</evidence>
<accession>A0A1S2MCE9</accession>
<evidence type="ECO:0000313" key="7">
    <source>
        <dbReference type="Proteomes" id="UP000180057"/>
    </source>
</evidence>
<reference evidence="6 7" key="1">
    <citation type="submission" date="2016-10" db="EMBL/GenBank/DDBJ databases">
        <title>Draft genome sequences of four alkaliphilic bacteria belonging to the Anaerobacillus genus.</title>
        <authorList>
            <person name="Bassil N.M."/>
            <person name="Lloyd J.R."/>
        </authorList>
    </citation>
    <scope>NUCLEOTIDE SEQUENCE [LARGE SCALE GENOMIC DNA]</scope>
    <source>
        <strain evidence="6 7">DSM 22531</strain>
    </source>
</reference>
<comment type="subcellular location">
    <subcellularLocation>
        <location evidence="1">Cell envelope</location>
    </subcellularLocation>
</comment>
<keyword evidence="7" id="KW-1185">Reference proteome</keyword>
<gene>
    <name evidence="6" type="ORF">BKP45_06385</name>
</gene>
<dbReference type="InterPro" id="IPR025997">
    <property type="entry name" value="SBP_2_dom"/>
</dbReference>
<dbReference type="OrthoDB" id="6196975at2"/>
<comment type="caution">
    <text evidence="6">The sequence shown here is derived from an EMBL/GenBank/DDBJ whole genome shotgun (WGS) entry which is preliminary data.</text>
</comment>
<feature type="transmembrane region" description="Helical" evidence="4">
    <location>
        <begin position="6"/>
        <end position="24"/>
    </location>
</feature>
<keyword evidence="4" id="KW-0472">Membrane</keyword>
<evidence type="ECO:0000256" key="1">
    <source>
        <dbReference type="ARBA" id="ARBA00004196"/>
    </source>
</evidence>
<dbReference type="InterPro" id="IPR028082">
    <property type="entry name" value="Peripla_BP_I"/>
</dbReference>
<sequence>MLRNKLIILTIAFTFFSIFMGVLFKVNTVQKPKVVVVLKSSETQYWQIVKAGVERGFRDFGVEGKIIAPKSETEIEEQKKIVNRVLNKNPDVLVVSPITYDIIPILEKFNEKNIPVLLLDTDYPWENKTAYIGTNNFQLGKMGGMVLASKLQPGNEVALIASDIHNISEDRIQGAKLSLEAVGIKIATEIVGLPNETAVTIEIMEELLQKHPNIKGVFTETDIKALGVFEAIKKNNLRMPIVGADGINEMIELIEAGIIPGTVAQNPYDMGYISIESAKRVLDGESLEEYIDTGVDIIIKGNATQRLNFQRKLLE</sequence>
<evidence type="ECO:0000256" key="2">
    <source>
        <dbReference type="ARBA" id="ARBA00007639"/>
    </source>
</evidence>
<evidence type="ECO:0000256" key="3">
    <source>
        <dbReference type="ARBA" id="ARBA00022729"/>
    </source>
</evidence>
<dbReference type="CDD" id="cd01536">
    <property type="entry name" value="PBP1_ABC_sugar_binding-like"/>
    <property type="match status" value="1"/>
</dbReference>